<dbReference type="AlphaFoldDB" id="B0DMS2"/>
<proteinExistence type="predicted"/>
<keyword evidence="2" id="KW-1185">Reference proteome</keyword>
<gene>
    <name evidence="1" type="ORF">LACBIDRAFT_330950</name>
</gene>
<organism evidence="2">
    <name type="scientific">Laccaria bicolor (strain S238N-H82 / ATCC MYA-4686)</name>
    <name type="common">Bicoloured deceiver</name>
    <name type="synonym">Laccaria laccata var. bicolor</name>
    <dbReference type="NCBI Taxonomy" id="486041"/>
    <lineage>
        <taxon>Eukaryota</taxon>
        <taxon>Fungi</taxon>
        <taxon>Dikarya</taxon>
        <taxon>Basidiomycota</taxon>
        <taxon>Agaricomycotina</taxon>
        <taxon>Agaricomycetes</taxon>
        <taxon>Agaricomycetidae</taxon>
        <taxon>Agaricales</taxon>
        <taxon>Agaricineae</taxon>
        <taxon>Hydnangiaceae</taxon>
        <taxon>Laccaria</taxon>
    </lineage>
</organism>
<dbReference type="RefSeq" id="XP_001885359.1">
    <property type="nucleotide sequence ID" value="XM_001885324.1"/>
</dbReference>
<reference evidence="1 2" key="1">
    <citation type="journal article" date="2008" name="Nature">
        <title>The genome of Laccaria bicolor provides insights into mycorrhizal symbiosis.</title>
        <authorList>
            <person name="Martin F."/>
            <person name="Aerts A."/>
            <person name="Ahren D."/>
            <person name="Brun A."/>
            <person name="Danchin E.G.J."/>
            <person name="Duchaussoy F."/>
            <person name="Gibon J."/>
            <person name="Kohler A."/>
            <person name="Lindquist E."/>
            <person name="Pereda V."/>
            <person name="Salamov A."/>
            <person name="Shapiro H.J."/>
            <person name="Wuyts J."/>
            <person name="Blaudez D."/>
            <person name="Buee M."/>
            <person name="Brokstein P."/>
            <person name="Canbaeck B."/>
            <person name="Cohen D."/>
            <person name="Courty P.E."/>
            <person name="Coutinho P.M."/>
            <person name="Delaruelle C."/>
            <person name="Detter J.C."/>
            <person name="Deveau A."/>
            <person name="DiFazio S."/>
            <person name="Duplessis S."/>
            <person name="Fraissinet-Tachet L."/>
            <person name="Lucic E."/>
            <person name="Frey-Klett P."/>
            <person name="Fourrey C."/>
            <person name="Feussner I."/>
            <person name="Gay G."/>
            <person name="Grimwood J."/>
            <person name="Hoegger P.J."/>
            <person name="Jain P."/>
            <person name="Kilaru S."/>
            <person name="Labbe J."/>
            <person name="Lin Y.C."/>
            <person name="Legue V."/>
            <person name="Le Tacon F."/>
            <person name="Marmeisse R."/>
            <person name="Melayah D."/>
            <person name="Montanini B."/>
            <person name="Muratet M."/>
            <person name="Nehls U."/>
            <person name="Niculita-Hirzel H."/>
            <person name="Oudot-Le Secq M.P."/>
            <person name="Peter M."/>
            <person name="Quesneville H."/>
            <person name="Rajashekar B."/>
            <person name="Reich M."/>
            <person name="Rouhier N."/>
            <person name="Schmutz J."/>
            <person name="Yin T."/>
            <person name="Chalot M."/>
            <person name="Henrissat B."/>
            <person name="Kuees U."/>
            <person name="Lucas S."/>
            <person name="Van de Peer Y."/>
            <person name="Podila G.K."/>
            <person name="Polle A."/>
            <person name="Pukkila P.J."/>
            <person name="Richardson P.M."/>
            <person name="Rouze P."/>
            <person name="Sanders I.R."/>
            <person name="Stajich J.E."/>
            <person name="Tunlid A."/>
            <person name="Tuskan G."/>
            <person name="Grigoriev I.V."/>
        </authorList>
    </citation>
    <scope>NUCLEOTIDE SEQUENCE [LARGE SCALE GENOMIC DNA]</scope>
    <source>
        <strain evidence="2">S238N-H82 / ATCC MYA-4686</strain>
    </source>
</reference>
<dbReference type="STRING" id="486041.B0DMS2"/>
<evidence type="ECO:0000313" key="2">
    <source>
        <dbReference type="Proteomes" id="UP000001194"/>
    </source>
</evidence>
<accession>B0DMS2</accession>
<dbReference type="KEGG" id="lbc:LACBIDRAFT_330950"/>
<dbReference type="InParanoid" id="B0DMS2"/>
<dbReference type="OrthoDB" id="3267074at2759"/>
<sequence>MSFGLGGTRVDAKRAIGIDRSRAFAHGQPYGFNISKMSIYLLFRFVACGPQVPTLIKGVRSSSRTRICFEVGARFIGPIEGWGPLSDLDTFFLGESSPDDSEELPPILRKRLPYSASAVKEEFAEAQKVSWIKMWTASPRFARFQHVDTAFPFNKYRKTVIALSRAQSSLLFQLRTGHIPLNSYLHRIKKSVTRRYASCWDAGRGSILVETAPYTTYSSERLFTAQDKTVELAPASGFAHTIHPHSLSASQSVDLKRKTPHWHNSTHAIMRPPLQATHVIQQTHKTSITHVPTLTVPILAIGYLEDETYLQTDYENQRNDRTTLPTY</sequence>
<dbReference type="HOGENOM" id="CLU_850114_0_0_1"/>
<dbReference type="Proteomes" id="UP000001194">
    <property type="component" value="Unassembled WGS sequence"/>
</dbReference>
<dbReference type="EMBL" id="DS547120">
    <property type="protein sequence ID" value="EDR04104.1"/>
    <property type="molecule type" value="Genomic_DNA"/>
</dbReference>
<protein>
    <submittedName>
        <fullName evidence="1">Predicted protein</fullName>
    </submittedName>
</protein>
<dbReference type="GeneID" id="6081011"/>
<name>B0DMS2_LACBS</name>
<evidence type="ECO:0000313" key="1">
    <source>
        <dbReference type="EMBL" id="EDR04104.1"/>
    </source>
</evidence>